<feature type="signal peptide" evidence="3">
    <location>
        <begin position="1"/>
        <end position="24"/>
    </location>
</feature>
<feature type="region of interest" description="Disordered" evidence="1">
    <location>
        <begin position="282"/>
        <end position="304"/>
    </location>
</feature>
<organism evidence="4 5">
    <name type="scientific">Diatraea saccharalis</name>
    <name type="common">sugarcane borer</name>
    <dbReference type="NCBI Taxonomy" id="40085"/>
    <lineage>
        <taxon>Eukaryota</taxon>
        <taxon>Metazoa</taxon>
        <taxon>Ecdysozoa</taxon>
        <taxon>Arthropoda</taxon>
        <taxon>Hexapoda</taxon>
        <taxon>Insecta</taxon>
        <taxon>Pterygota</taxon>
        <taxon>Neoptera</taxon>
        <taxon>Endopterygota</taxon>
        <taxon>Lepidoptera</taxon>
        <taxon>Glossata</taxon>
        <taxon>Ditrysia</taxon>
        <taxon>Pyraloidea</taxon>
        <taxon>Crambidae</taxon>
        <taxon>Crambinae</taxon>
        <taxon>Diatraea</taxon>
    </lineage>
</organism>
<feature type="chain" id="PRO_5040267524" description="Ionotropic glutamate receptor C-terminal domain-containing protein" evidence="3">
    <location>
        <begin position="25"/>
        <end position="576"/>
    </location>
</feature>
<proteinExistence type="predicted"/>
<keyword evidence="5" id="KW-1185">Reference proteome</keyword>
<feature type="region of interest" description="Disordered" evidence="1">
    <location>
        <begin position="414"/>
        <end position="516"/>
    </location>
</feature>
<dbReference type="EMBL" id="OU893334">
    <property type="protein sequence ID" value="CAG9791623.1"/>
    <property type="molecule type" value="Genomic_DNA"/>
</dbReference>
<evidence type="ECO:0000256" key="3">
    <source>
        <dbReference type="SAM" id="SignalP"/>
    </source>
</evidence>
<feature type="region of interest" description="Disordered" evidence="1">
    <location>
        <begin position="339"/>
        <end position="393"/>
    </location>
</feature>
<evidence type="ECO:0000313" key="4">
    <source>
        <dbReference type="EMBL" id="CAG9791623.1"/>
    </source>
</evidence>
<keyword evidence="3" id="KW-0732">Signal</keyword>
<dbReference type="Proteomes" id="UP001153714">
    <property type="component" value="Chromosome 3"/>
</dbReference>
<dbReference type="OrthoDB" id="7371345at2759"/>
<gene>
    <name evidence="4" type="ORF">DIATSA_LOCUS9227</name>
</gene>
<accession>A0A9N9WG54</accession>
<evidence type="ECO:0008006" key="6">
    <source>
        <dbReference type="Google" id="ProtNLM"/>
    </source>
</evidence>
<keyword evidence="2" id="KW-0812">Transmembrane</keyword>
<feature type="transmembrane region" description="Helical" evidence="2">
    <location>
        <begin position="64"/>
        <end position="88"/>
    </location>
</feature>
<feature type="compositionally biased region" description="Low complexity" evidence="1">
    <location>
        <begin position="486"/>
        <end position="516"/>
    </location>
</feature>
<evidence type="ECO:0000256" key="1">
    <source>
        <dbReference type="SAM" id="MobiDB-lite"/>
    </source>
</evidence>
<feature type="compositionally biased region" description="Low complexity" evidence="1">
    <location>
        <begin position="468"/>
        <end position="478"/>
    </location>
</feature>
<reference evidence="4" key="2">
    <citation type="submission" date="2022-10" db="EMBL/GenBank/DDBJ databases">
        <authorList>
            <consortium name="ENA_rothamsted_submissions"/>
            <consortium name="culmorum"/>
            <person name="King R."/>
        </authorList>
    </citation>
    <scope>NUCLEOTIDE SEQUENCE</scope>
</reference>
<feature type="transmembrane region" description="Helical" evidence="2">
    <location>
        <begin position="251"/>
        <end position="275"/>
    </location>
</feature>
<reference evidence="4" key="1">
    <citation type="submission" date="2021-12" db="EMBL/GenBank/DDBJ databases">
        <authorList>
            <person name="King R."/>
        </authorList>
    </citation>
    <scope>NUCLEOTIDE SEQUENCE</scope>
</reference>
<feature type="compositionally biased region" description="Low complexity" evidence="1">
    <location>
        <begin position="345"/>
        <end position="368"/>
    </location>
</feature>
<keyword evidence="2" id="KW-1133">Transmembrane helix</keyword>
<dbReference type="AlphaFoldDB" id="A0A9N9WG54"/>
<evidence type="ECO:0000256" key="2">
    <source>
        <dbReference type="SAM" id="Phobius"/>
    </source>
</evidence>
<keyword evidence="2" id="KW-0472">Membrane</keyword>
<sequence>MYVEPFTVGVWLCCLAVGMTLAVAQWLTSKNVEEKEGAFIGVLATWLQQDASAVPGGLSGRWNFTVLSVCSMLVHAYYTSAIVSSLMSSGRGGPRNLRQLADSRYAIASDNHDFYRSKMFDVKTTWPDLEYLKRKKMDPSKFYQNFEYGIQLIQQGATAYHGEYHSLYPYLNTFSDVEICKMQQIDTVPEIMTWILASPKGQYTNLFRSASAWLKETGLAKRLLNRIRIQPPPCMAAMLAERVTFWDVSPLLAVTALAAVMSFILLGLEIVVANWRGNPFLTKSSNPNLPSPPTSYSTSASTPDYTGNTASSFESNYNYPPPPYTAPYSTFGPQFTYSYPPSQGSPTTVSISPPTPSNPTVTITSTSVQNPPYPPPEFSYYPPEGGQLTDNYYPSSKSSWSQYYEQYPYPYPPQASYPPPPQCSSYPNPSSHPPPPPPPTQQPSPTPFYPPNNPQQYQQSPSYPPQNPSQQQYAQSYSPPGPTYASNPPMSYSSPPSYTPSTTSSCPSQCPCNSSPKPDYPFPPCPHSSYPPQPPPVCPTSPVYSPEYYKSQPYQTPNNMIPSYPPVPFSELSYYT</sequence>
<name>A0A9N9WG54_9NEOP</name>
<feature type="compositionally biased region" description="Pro residues" evidence="1">
    <location>
        <begin position="430"/>
        <end position="453"/>
    </location>
</feature>
<protein>
    <recommendedName>
        <fullName evidence="6">Ionotropic glutamate receptor C-terminal domain-containing protein</fullName>
    </recommendedName>
</protein>
<evidence type="ECO:0000313" key="5">
    <source>
        <dbReference type="Proteomes" id="UP001153714"/>
    </source>
</evidence>